<sequence>MFVTAAFQQECDIFVPRYLRQGALVFTDGAGPYEAPRGRRRQVFPRALPQGCLGRAKAIGKDACSGWRLRAGRTSFSRIFWRKKLSRGVMTHSKDEWCVVNSIRLHSASGTSRVVKLKHGTGCVDGCWSEMKQAIPQSLKSVEHDKMALYVKSWAWRTRRQGDNCLRTSPRNVK</sequence>
<keyword evidence="2" id="KW-1185">Reference proteome</keyword>
<evidence type="ECO:0000313" key="1">
    <source>
        <dbReference type="EMBL" id="CAK0819258.1"/>
    </source>
</evidence>
<name>A0ABN9RKU4_9DINO</name>
<evidence type="ECO:0000313" key="2">
    <source>
        <dbReference type="Proteomes" id="UP001189429"/>
    </source>
</evidence>
<protein>
    <submittedName>
        <fullName evidence="1">Uncharacterized protein</fullName>
    </submittedName>
</protein>
<comment type="caution">
    <text evidence="1">The sequence shown here is derived from an EMBL/GenBank/DDBJ whole genome shotgun (WGS) entry which is preliminary data.</text>
</comment>
<proteinExistence type="predicted"/>
<dbReference type="EMBL" id="CAUYUJ010006991">
    <property type="protein sequence ID" value="CAK0819258.1"/>
    <property type="molecule type" value="Genomic_DNA"/>
</dbReference>
<accession>A0ABN9RKU4</accession>
<reference evidence="1" key="1">
    <citation type="submission" date="2023-10" db="EMBL/GenBank/DDBJ databases">
        <authorList>
            <person name="Chen Y."/>
            <person name="Shah S."/>
            <person name="Dougan E. K."/>
            <person name="Thang M."/>
            <person name="Chan C."/>
        </authorList>
    </citation>
    <scope>NUCLEOTIDE SEQUENCE [LARGE SCALE GENOMIC DNA]</scope>
</reference>
<organism evidence="1 2">
    <name type="scientific">Prorocentrum cordatum</name>
    <dbReference type="NCBI Taxonomy" id="2364126"/>
    <lineage>
        <taxon>Eukaryota</taxon>
        <taxon>Sar</taxon>
        <taxon>Alveolata</taxon>
        <taxon>Dinophyceae</taxon>
        <taxon>Prorocentrales</taxon>
        <taxon>Prorocentraceae</taxon>
        <taxon>Prorocentrum</taxon>
    </lineage>
</organism>
<dbReference type="Proteomes" id="UP001189429">
    <property type="component" value="Unassembled WGS sequence"/>
</dbReference>
<gene>
    <name evidence="1" type="ORF">PCOR1329_LOCUS21285</name>
</gene>